<accession>D2QH18</accession>
<gene>
    <name evidence="5" type="ordered locus">Slin_0721</name>
</gene>
<dbReference type="InterPro" id="IPR029044">
    <property type="entry name" value="Nucleotide-diphossugar_trans"/>
</dbReference>
<sequence>MIYIVIPVHNRRHYTIGCLACLSRQTITAQQVIVVDDGSTDGTTEQIRSSFSDVVVLPGDGSLWWAGATNLGIRYVLQTFNPGDDDFILTLNDDTTIDTTYLESLLSAYQAHKPCIVGSVSVDVKAPQRLLYAGTRLNLLIPDIENWAETRFKNRYDRLKTTAPYLLSDSLPGRGMFIPRAVFDRIGFFDEQRFRHHMADLDFSVRARRAGFPLVVSASSVVHEFTDATGVNLQSPMSLRAFIEALSAIKSPINYRTRYHFAVKHARLPYAYFTVDMLRILLGYLRRQLNVISRQSQ</sequence>
<dbReference type="Proteomes" id="UP000002028">
    <property type="component" value="Chromosome"/>
</dbReference>
<dbReference type="CAZy" id="GT2">
    <property type="family name" value="Glycosyltransferase Family 2"/>
</dbReference>
<dbReference type="GO" id="GO:0016757">
    <property type="term" value="F:glycosyltransferase activity"/>
    <property type="evidence" value="ECO:0007669"/>
    <property type="project" value="UniProtKB-KW"/>
</dbReference>
<comment type="similarity">
    <text evidence="1">Belongs to the glycosyltransferase 2 family.</text>
</comment>
<dbReference type="PANTHER" id="PTHR43179">
    <property type="entry name" value="RHAMNOSYLTRANSFERASE WBBL"/>
    <property type="match status" value="1"/>
</dbReference>
<dbReference type="STRING" id="504472.Slin_0721"/>
<evidence type="ECO:0000256" key="1">
    <source>
        <dbReference type="ARBA" id="ARBA00006739"/>
    </source>
</evidence>
<name>D2QH18_SPILD</name>
<evidence type="ECO:0000256" key="3">
    <source>
        <dbReference type="ARBA" id="ARBA00022679"/>
    </source>
</evidence>
<dbReference type="InterPro" id="IPR001173">
    <property type="entry name" value="Glyco_trans_2-like"/>
</dbReference>
<evidence type="ECO:0000313" key="5">
    <source>
        <dbReference type="EMBL" id="ADB36784.1"/>
    </source>
</evidence>
<dbReference type="KEGG" id="sli:Slin_0721"/>
<protein>
    <submittedName>
        <fullName evidence="5">Glycosyl transferase family 2</fullName>
    </submittedName>
</protein>
<dbReference type="SUPFAM" id="SSF53448">
    <property type="entry name" value="Nucleotide-diphospho-sugar transferases"/>
    <property type="match status" value="1"/>
</dbReference>
<feature type="domain" description="Glycosyltransferase 2-like" evidence="4">
    <location>
        <begin position="4"/>
        <end position="122"/>
    </location>
</feature>
<evidence type="ECO:0000313" key="6">
    <source>
        <dbReference type="Proteomes" id="UP000002028"/>
    </source>
</evidence>
<dbReference type="RefSeq" id="WP_012925336.1">
    <property type="nucleotide sequence ID" value="NC_013730.1"/>
</dbReference>
<dbReference type="HOGENOM" id="CLU_023845_5_0_10"/>
<dbReference type="EMBL" id="CP001769">
    <property type="protein sequence ID" value="ADB36784.1"/>
    <property type="molecule type" value="Genomic_DNA"/>
</dbReference>
<dbReference type="Gene3D" id="3.90.550.10">
    <property type="entry name" value="Spore Coat Polysaccharide Biosynthesis Protein SpsA, Chain A"/>
    <property type="match status" value="1"/>
</dbReference>
<evidence type="ECO:0000256" key="2">
    <source>
        <dbReference type="ARBA" id="ARBA00022676"/>
    </source>
</evidence>
<keyword evidence="2" id="KW-0328">Glycosyltransferase</keyword>
<evidence type="ECO:0000259" key="4">
    <source>
        <dbReference type="Pfam" id="PF00535"/>
    </source>
</evidence>
<dbReference type="PANTHER" id="PTHR43179:SF12">
    <property type="entry name" value="GALACTOFURANOSYLTRANSFERASE GLFT2"/>
    <property type="match status" value="1"/>
</dbReference>
<reference evidence="5 6" key="1">
    <citation type="journal article" date="2010" name="Stand. Genomic Sci.">
        <title>Complete genome sequence of Spirosoma linguale type strain (1).</title>
        <authorList>
            <person name="Lail K."/>
            <person name="Sikorski J."/>
            <person name="Saunders E."/>
            <person name="Lapidus A."/>
            <person name="Glavina Del Rio T."/>
            <person name="Copeland A."/>
            <person name="Tice H."/>
            <person name="Cheng J.-F."/>
            <person name="Lucas S."/>
            <person name="Nolan M."/>
            <person name="Bruce D."/>
            <person name="Goodwin L."/>
            <person name="Pitluck S."/>
            <person name="Ivanova N."/>
            <person name="Mavromatis K."/>
            <person name="Ovchinnikova G."/>
            <person name="Pati A."/>
            <person name="Chen A."/>
            <person name="Palaniappan K."/>
            <person name="Land M."/>
            <person name="Hauser L."/>
            <person name="Chang Y.-J."/>
            <person name="Jeffries C.D."/>
            <person name="Chain P."/>
            <person name="Brettin T."/>
            <person name="Detter J.C."/>
            <person name="Schuetze A."/>
            <person name="Rohde M."/>
            <person name="Tindall B.J."/>
            <person name="Goeker M."/>
            <person name="Bristow J."/>
            <person name="Eisen J.A."/>
            <person name="Markowitz V."/>
            <person name="Hugenholtz P."/>
            <person name="Kyrpides N.C."/>
            <person name="Klenk H.-P."/>
            <person name="Chen F."/>
        </authorList>
    </citation>
    <scope>NUCLEOTIDE SEQUENCE [LARGE SCALE GENOMIC DNA]</scope>
    <source>
        <strain evidence="6">ATCC 33905 / DSM 74 / LMG 10896 / Claus 1</strain>
    </source>
</reference>
<keyword evidence="3 5" id="KW-0808">Transferase</keyword>
<dbReference type="Pfam" id="PF00535">
    <property type="entry name" value="Glycos_transf_2"/>
    <property type="match status" value="1"/>
</dbReference>
<proteinExistence type="inferred from homology"/>
<keyword evidence="6" id="KW-1185">Reference proteome</keyword>
<dbReference type="AlphaFoldDB" id="D2QH18"/>
<organism evidence="5 6">
    <name type="scientific">Spirosoma linguale (strain ATCC 33905 / DSM 74 / LMG 10896 / Claus 1)</name>
    <dbReference type="NCBI Taxonomy" id="504472"/>
    <lineage>
        <taxon>Bacteria</taxon>
        <taxon>Pseudomonadati</taxon>
        <taxon>Bacteroidota</taxon>
        <taxon>Cytophagia</taxon>
        <taxon>Cytophagales</taxon>
        <taxon>Cytophagaceae</taxon>
        <taxon>Spirosoma</taxon>
    </lineage>
</organism>
<dbReference type="eggNOG" id="COG1216">
    <property type="taxonomic scope" value="Bacteria"/>
</dbReference>